<keyword evidence="3" id="KW-0067">ATP-binding</keyword>
<feature type="domain" description="CoA-binding" evidence="4">
    <location>
        <begin position="5"/>
        <end position="101"/>
    </location>
</feature>
<dbReference type="EC" id="6.2.1.13" evidence="5"/>
<dbReference type="Pfam" id="PF19045">
    <property type="entry name" value="Ligase_CoA_2"/>
    <property type="match status" value="1"/>
</dbReference>
<keyword evidence="2" id="KW-0547">Nucleotide-binding</keyword>
<evidence type="ECO:0000313" key="5">
    <source>
        <dbReference type="EMBL" id="UYP48728.1"/>
    </source>
</evidence>
<dbReference type="EMBL" id="CP104013">
    <property type="protein sequence ID" value="UYP48728.1"/>
    <property type="molecule type" value="Genomic_DNA"/>
</dbReference>
<accession>A0ABY6HYW5</accession>
<evidence type="ECO:0000259" key="4">
    <source>
        <dbReference type="SMART" id="SM00881"/>
    </source>
</evidence>
<dbReference type="Proteomes" id="UP001208689">
    <property type="component" value="Chromosome"/>
</dbReference>
<dbReference type="InterPro" id="IPR051538">
    <property type="entry name" value="Acyl-CoA_Synth/Transferase"/>
</dbReference>
<dbReference type="InterPro" id="IPR032875">
    <property type="entry name" value="Succ_CoA_lig_flav_dom"/>
</dbReference>
<name>A0ABY6HYW5_9ARCH</name>
<dbReference type="SUPFAM" id="SSF52210">
    <property type="entry name" value="Succinyl-CoA synthetase domains"/>
    <property type="match status" value="2"/>
</dbReference>
<dbReference type="Gene3D" id="3.40.50.720">
    <property type="entry name" value="NAD(P)-binding Rossmann-like Domain"/>
    <property type="match status" value="1"/>
</dbReference>
<gene>
    <name evidence="5" type="ORF">NEF87_005013</name>
</gene>
<proteinExistence type="predicted"/>
<protein>
    <submittedName>
        <fullName evidence="5">Acetate--CoA ligase [ADP-forming] II subunit alpha</fullName>
        <ecNumber evidence="5">6.2.1.13</ecNumber>
    </submittedName>
</protein>
<sequence length="456" mass="49753">MTKLFFYPKTIAVIGATEDPSKFGNAVTTNLLDNPNLEAELFPISRSNDKIYGLQAYKSLLDVPKDIDLAIVLVPAKVVPFIVDQCIQKPVKRIIVVTAGFGEINEEGKQIEQEMARKCRAAGIRMIGPNCVGIQNVDIGMNASFIQSPIKGNISMVSQSGSFGCAMIDGMRWNNLGLSKFANIGNGVDLTFDEILHYFKEDENSKVLSVYTEAVKNGKSFYQELKAITPVKPVVVLKGGRTQAGMAAAGSHTGSLASNYTVLKAAVDQSGAVMCEKMEDYVTALKTFSLLPLPKGNRIAVLTNSGGAGVLYSDNAEEQGLKLAPFSDSLIEKLKPYLIDLVQKVNPLDMIAGANEDTYYQVTKVMLEDPEIDIVIPCGVYPPFLGMKFENNFSGMIKAWNETGRKKPMLPLLVFGSGYEGVVDLAIKENVAFFSTPHEAAYATKILIDRMNFLLR</sequence>
<dbReference type="SMART" id="SM00881">
    <property type="entry name" value="CoA_binding"/>
    <property type="match status" value="1"/>
</dbReference>
<keyword evidence="1 5" id="KW-0436">Ligase</keyword>
<dbReference type="PANTHER" id="PTHR43334">
    <property type="entry name" value="ACETATE--COA LIGASE [ADP-FORMING]"/>
    <property type="match status" value="1"/>
</dbReference>
<dbReference type="SUPFAM" id="SSF51735">
    <property type="entry name" value="NAD(P)-binding Rossmann-fold domains"/>
    <property type="match status" value="1"/>
</dbReference>
<evidence type="ECO:0000256" key="2">
    <source>
        <dbReference type="ARBA" id="ARBA00022741"/>
    </source>
</evidence>
<dbReference type="Pfam" id="PF13607">
    <property type="entry name" value="Succ_CoA_lig"/>
    <property type="match status" value="1"/>
</dbReference>
<evidence type="ECO:0000256" key="3">
    <source>
        <dbReference type="ARBA" id="ARBA00022840"/>
    </source>
</evidence>
<dbReference type="Pfam" id="PF13380">
    <property type="entry name" value="CoA_binding_2"/>
    <property type="match status" value="1"/>
</dbReference>
<dbReference type="InterPro" id="IPR003781">
    <property type="entry name" value="CoA-bd"/>
</dbReference>
<reference evidence="5" key="1">
    <citation type="submission" date="2022-09" db="EMBL/GenBank/DDBJ databases">
        <title>Actin cytoskeleton and complex cell architecture in an #Asgard archaeon.</title>
        <authorList>
            <person name="Ponce Toledo R.I."/>
            <person name="Schleper C."/>
            <person name="Rodrigues Oliveira T."/>
            <person name="Wollweber F."/>
            <person name="Xu J."/>
            <person name="Rittmann S."/>
            <person name="Klingl A."/>
            <person name="Pilhofer M."/>
        </authorList>
    </citation>
    <scope>NUCLEOTIDE SEQUENCE</scope>
    <source>
        <strain evidence="5">B-35</strain>
    </source>
</reference>
<dbReference type="InterPro" id="IPR036291">
    <property type="entry name" value="NAD(P)-bd_dom_sf"/>
</dbReference>
<dbReference type="PANTHER" id="PTHR43334:SF2">
    <property type="entry name" value="ACETATE--COA LIGASE [ADP-FORMING]"/>
    <property type="match status" value="1"/>
</dbReference>
<organism evidence="5 6">
    <name type="scientific">Candidatus Lokiarchaeum ossiferum</name>
    <dbReference type="NCBI Taxonomy" id="2951803"/>
    <lineage>
        <taxon>Archaea</taxon>
        <taxon>Promethearchaeati</taxon>
        <taxon>Promethearchaeota</taxon>
        <taxon>Promethearchaeia</taxon>
        <taxon>Promethearchaeales</taxon>
        <taxon>Promethearchaeaceae</taxon>
        <taxon>Candidatus Lokiarchaeum</taxon>
    </lineage>
</organism>
<dbReference type="InterPro" id="IPR043938">
    <property type="entry name" value="Ligase_CoA_dom"/>
</dbReference>
<evidence type="ECO:0000313" key="6">
    <source>
        <dbReference type="Proteomes" id="UP001208689"/>
    </source>
</evidence>
<dbReference type="Gene3D" id="3.40.50.261">
    <property type="entry name" value="Succinyl-CoA synthetase domains"/>
    <property type="match status" value="2"/>
</dbReference>
<dbReference type="GO" id="GO:0043758">
    <property type="term" value="F:acetate-CoA ligase (ADP-forming) activity"/>
    <property type="evidence" value="ECO:0007669"/>
    <property type="project" value="UniProtKB-EC"/>
</dbReference>
<evidence type="ECO:0000256" key="1">
    <source>
        <dbReference type="ARBA" id="ARBA00022598"/>
    </source>
</evidence>
<keyword evidence="6" id="KW-1185">Reference proteome</keyword>
<dbReference type="InterPro" id="IPR016102">
    <property type="entry name" value="Succinyl-CoA_synth-like"/>
</dbReference>